<evidence type="ECO:0000313" key="1">
    <source>
        <dbReference type="EMBL" id="MDT2597027.1"/>
    </source>
</evidence>
<dbReference type="Proteomes" id="UP001256547">
    <property type="component" value="Unassembled WGS sequence"/>
</dbReference>
<accession>A0ABU3EQ95</accession>
<proteinExistence type="predicted"/>
<reference evidence="1 2" key="1">
    <citation type="submission" date="2023-03" db="EMBL/GenBank/DDBJ databases">
        <authorList>
            <person name="Shen W."/>
            <person name="Cai J."/>
        </authorList>
    </citation>
    <scope>NUCLEOTIDE SEQUENCE [LARGE SCALE GENOMIC DNA]</scope>
    <source>
        <strain evidence="1 2">P72-2</strain>
    </source>
</reference>
<comment type="caution">
    <text evidence="1">The sequence shown here is derived from an EMBL/GenBank/DDBJ whole genome shotgun (WGS) entry which is preliminary data.</text>
</comment>
<evidence type="ECO:0000313" key="2">
    <source>
        <dbReference type="Proteomes" id="UP001256547"/>
    </source>
</evidence>
<protein>
    <submittedName>
        <fullName evidence="1">Uncharacterized protein</fullName>
    </submittedName>
</protein>
<dbReference type="RefSeq" id="WP_311924738.1">
    <property type="nucleotide sequence ID" value="NZ_JARPYR010000015.1"/>
</dbReference>
<dbReference type="EMBL" id="JARPYR010000015">
    <property type="protein sequence ID" value="MDT2597027.1"/>
    <property type="molecule type" value="Genomic_DNA"/>
</dbReference>
<gene>
    <name evidence="1" type="ORF">P7D39_08415</name>
</gene>
<keyword evidence="2" id="KW-1185">Reference proteome</keyword>
<organism evidence="1 2">
    <name type="scientific">Enterococcus dongliensis</name>
    <dbReference type="NCBI Taxonomy" id="2559925"/>
    <lineage>
        <taxon>Bacteria</taxon>
        <taxon>Bacillati</taxon>
        <taxon>Bacillota</taxon>
        <taxon>Bacilli</taxon>
        <taxon>Lactobacillales</taxon>
        <taxon>Enterococcaceae</taxon>
        <taxon>Enterococcus</taxon>
    </lineage>
</organism>
<name>A0ABU3EQ95_9ENTE</name>
<sequence>MNESITLVSKHKYKVLKVLKKSKARYAEGIVKGDSIHLEMAFSSTKGASGNGRYTLYFNVYANDKLVGKASQIEVLNLFLKGVDSILSVEQEEE</sequence>